<proteinExistence type="predicted"/>
<evidence type="ECO:0000256" key="1">
    <source>
        <dbReference type="SAM" id="SignalP"/>
    </source>
</evidence>
<comment type="caution">
    <text evidence="3">The sequence shown here is derived from an EMBL/GenBank/DDBJ whole genome shotgun (WGS) entry which is preliminary data.</text>
</comment>
<accession>A0A086ZWS2</accession>
<feature type="signal peptide" evidence="1">
    <location>
        <begin position="1"/>
        <end position="43"/>
    </location>
</feature>
<protein>
    <submittedName>
        <fullName evidence="3">Cell wall surface anchor family protein</fullName>
    </submittedName>
</protein>
<dbReference type="EMBL" id="JGYS01000023">
    <property type="protein sequence ID" value="KFI50972.1"/>
    <property type="molecule type" value="Genomic_DNA"/>
</dbReference>
<dbReference type="Pfam" id="PF09479">
    <property type="entry name" value="Flg_new"/>
    <property type="match status" value="2"/>
</dbReference>
<feature type="domain" description="DUF5648" evidence="2">
    <location>
        <begin position="696"/>
        <end position="786"/>
    </location>
</feature>
<dbReference type="InterPro" id="IPR043708">
    <property type="entry name" value="DUF5648"/>
</dbReference>
<dbReference type="AlphaFoldDB" id="A0A086ZWS2"/>
<keyword evidence="1" id="KW-0732">Signal</keyword>
<dbReference type="InterPro" id="IPR013378">
    <property type="entry name" value="InlB-like_B-rpt"/>
</dbReference>
<feature type="non-terminal residue" evidence="3">
    <location>
        <position position="788"/>
    </location>
</feature>
<organism evidence="3 4">
    <name type="scientific">Bifidobacterium callitrichos DSM 23973</name>
    <dbReference type="NCBI Taxonomy" id="1437609"/>
    <lineage>
        <taxon>Bacteria</taxon>
        <taxon>Bacillati</taxon>
        <taxon>Actinomycetota</taxon>
        <taxon>Actinomycetes</taxon>
        <taxon>Bifidobacteriales</taxon>
        <taxon>Bifidobacteriaceae</taxon>
        <taxon>Bifidobacterium</taxon>
    </lineage>
</organism>
<evidence type="ECO:0000313" key="4">
    <source>
        <dbReference type="Proteomes" id="UP000029072"/>
    </source>
</evidence>
<name>A0A086ZWS2_9BIFI</name>
<dbReference type="Proteomes" id="UP000029072">
    <property type="component" value="Unassembled WGS sequence"/>
</dbReference>
<evidence type="ECO:0000259" key="2">
    <source>
        <dbReference type="Pfam" id="PF18885"/>
    </source>
</evidence>
<reference evidence="3 4" key="1">
    <citation type="submission" date="2014-03" db="EMBL/GenBank/DDBJ databases">
        <title>Genomics of Bifidobacteria.</title>
        <authorList>
            <person name="Ventura M."/>
            <person name="Milani C."/>
            <person name="Lugli G.A."/>
        </authorList>
    </citation>
    <scope>NUCLEOTIDE SEQUENCE [LARGE SCALE GENOMIC DNA]</scope>
    <source>
        <strain evidence="3 4">DSM 23973</strain>
    </source>
</reference>
<evidence type="ECO:0000313" key="3">
    <source>
        <dbReference type="EMBL" id="KFI50972.1"/>
    </source>
</evidence>
<gene>
    <name evidence="3" type="ORF">BCAL_2258</name>
</gene>
<dbReference type="Pfam" id="PF18885">
    <property type="entry name" value="DUF5648"/>
    <property type="match status" value="1"/>
</dbReference>
<sequence>MVSLKERFLKMTGNTSKWRAPLAGLASIAMLATMGVAASTANAAVTGEPTTDPYRANTGTKFTVVAYPAYAPAGTDNQVLGKDKTYGETIDVNSKSDPFYSAADGKVFTGYSYDLAGKNKVADGKIAVKGDTKVYAQYAEAKTITFHYANGATKQVDVKTGSALTAADYAKYAGDDTAPTNEVFAGWKTTTSKDYAPSDLYTNQAVSSNLDLYPVFEVHTTVPGQQENVAKVVFHESDTAASGDQELYTVAGTPFPAYRVPSVSGVDQWSAAKDNSSAYDFTANVKNSNVDPSAADLYLFGFSGFGDKNWTVTYKFNDDETSAVKTAKSTVNDEDTTTAGTQANVAEGSKIAEPNEPAAWDAQFTGWYAADGSKVDFNAPVQNIPGANASKRTVTVHAGWDTKNIAQVNYYYNYHVANSNAGYADPVAHTWNNPSATFGNVQKGSGQAVDFVTKGSKINAPTGVEDYYKTSANTDHGDYTSRTVKQWISIQDGAPITTVKASTSVYAQWTGAESLLLNANGGVFANGSNRAYATRTDGQTWKDVISAPTRDGFTFAGWYTTDGSKKANLVDGYFYDVNTGKKTSNKVIEGAELLAWWIPSEKLENAAALSAFPLNGAADWNGWTPSFANQQADYKLAEKYAKTDASWKTYVDYLYDLQDEYQAYQNLSGQAQIDAGNKLAAKLATAQGKLVDDKAPAGTTTVYRLFNPNARDAGSHHYTASVVEYNSLVRKGWRAEGVSFVTTSDGKPVYRAYNPNDGGHFYTLSKVELDHAVKAGWKDEGIAFRVSD</sequence>
<dbReference type="eggNOG" id="COG3757">
    <property type="taxonomic scope" value="Bacteria"/>
</dbReference>
<feature type="chain" id="PRO_5001818133" evidence="1">
    <location>
        <begin position="44"/>
        <end position="788"/>
    </location>
</feature>